<sequence length="142" mass="17472">MEKLKKFENLLNNKLFTECINNILQINAKQNVAIWLIFFRFDRTEILEKMVQCCKWTVHLLVVLNLLICLEANATEIRESKIDRLRFKRQFVDFSIGPIGWFQEGRRYGRNFGYNRFLDSRPLIARRFWRRRFGRFGYRWWL</sequence>
<reference evidence="1" key="1">
    <citation type="submission" date="2015-03" db="EMBL/GenBank/DDBJ databases">
        <title>Wuchereria bancrofti Genome Sequencing Papua New Guinea Strain.</title>
        <authorList>
            <person name="Small S.T."/>
            <person name="Serre D."/>
            <person name="Zimmerman P.A."/>
        </authorList>
    </citation>
    <scope>NUCLEOTIDE SEQUENCE [LARGE SCALE GENOMIC DNA]</scope>
    <source>
        <strain evidence="1">pt0022</strain>
    </source>
</reference>
<reference evidence="2" key="3">
    <citation type="submission" date="2024-02" db="UniProtKB">
        <authorList>
            <consortium name="WormBaseParasite"/>
        </authorList>
    </citation>
    <scope>IDENTIFICATION</scope>
    <source>
        <strain evidence="2">pt0022</strain>
    </source>
</reference>
<reference evidence="1" key="2">
    <citation type="journal article" date="2016" name="Mol. Ecol.">
        <title>Population genomics of the filarial nematode parasite Wuchereria bancrofti from mosquitoes.</title>
        <authorList>
            <person name="Small S.T."/>
            <person name="Reimer L.J."/>
            <person name="Tisch D.J."/>
            <person name="King C.L."/>
            <person name="Christensen B.M."/>
            <person name="Siba P.M."/>
            <person name="Kazura J.W."/>
            <person name="Serre D."/>
            <person name="Zimmerman P.A."/>
        </authorList>
    </citation>
    <scope>NUCLEOTIDE SEQUENCE</scope>
    <source>
        <strain evidence="1">pt0022</strain>
    </source>
</reference>
<dbReference type="WBParaSite" id="mrna-Wban_02802">
    <property type="protein sequence ID" value="mrna-Wban_02802"/>
    <property type="gene ID" value="Wban_02802"/>
</dbReference>
<dbReference type="Proteomes" id="UP000093561">
    <property type="component" value="Unassembled WGS sequence"/>
</dbReference>
<name>A0AAF5PMF0_WUCBA</name>
<proteinExistence type="predicted"/>
<evidence type="ECO:0000313" key="1">
    <source>
        <dbReference type="Proteomes" id="UP000093561"/>
    </source>
</evidence>
<dbReference type="AlphaFoldDB" id="A0AAF5PMF0"/>
<protein>
    <submittedName>
        <fullName evidence="2">Uncharacterized protein</fullName>
    </submittedName>
</protein>
<organism evidence="1 2">
    <name type="scientific">Wuchereria bancrofti</name>
    <dbReference type="NCBI Taxonomy" id="6293"/>
    <lineage>
        <taxon>Eukaryota</taxon>
        <taxon>Metazoa</taxon>
        <taxon>Ecdysozoa</taxon>
        <taxon>Nematoda</taxon>
        <taxon>Chromadorea</taxon>
        <taxon>Rhabditida</taxon>
        <taxon>Spirurina</taxon>
        <taxon>Spiruromorpha</taxon>
        <taxon>Filarioidea</taxon>
        <taxon>Onchocercidae</taxon>
        <taxon>Wuchereria</taxon>
    </lineage>
</organism>
<accession>A0AAF5PMF0</accession>
<evidence type="ECO:0000313" key="2">
    <source>
        <dbReference type="WBParaSite" id="mrna-Wban_02802"/>
    </source>
</evidence>